<evidence type="ECO:0000256" key="8">
    <source>
        <dbReference type="ARBA" id="ARBA00030686"/>
    </source>
</evidence>
<dbReference type="GO" id="GO:0008939">
    <property type="term" value="F:nicotinate-nucleotide-dimethylbenzimidazole phosphoribosyltransferase activity"/>
    <property type="evidence" value="ECO:0007669"/>
    <property type="project" value="UniProtKB-UniRule"/>
</dbReference>
<dbReference type="PANTHER" id="PTHR43463:SF1">
    <property type="entry name" value="NICOTINATE-NUCLEOTIDE--DIMETHYLBENZIMIDAZOLE PHOSPHORIBOSYLTRANSFERASE"/>
    <property type="match status" value="1"/>
</dbReference>
<evidence type="ECO:0000313" key="11">
    <source>
        <dbReference type="EMBL" id="OOV86604.1"/>
    </source>
</evidence>
<comment type="catalytic activity">
    <reaction evidence="9 10">
        <text>5,6-dimethylbenzimidazole + nicotinate beta-D-ribonucleotide = alpha-ribazole 5'-phosphate + nicotinate + H(+)</text>
        <dbReference type="Rhea" id="RHEA:11196"/>
        <dbReference type="ChEBI" id="CHEBI:15378"/>
        <dbReference type="ChEBI" id="CHEBI:15890"/>
        <dbReference type="ChEBI" id="CHEBI:32544"/>
        <dbReference type="ChEBI" id="CHEBI:57502"/>
        <dbReference type="ChEBI" id="CHEBI:57918"/>
        <dbReference type="EC" id="2.4.2.21"/>
    </reaction>
</comment>
<comment type="caution">
    <text evidence="11">The sequence shown here is derived from an EMBL/GenBank/DDBJ whole genome shotgun (WGS) entry which is preliminary data.</text>
</comment>
<comment type="function">
    <text evidence="10">Catalyzes the synthesis of alpha-ribazole-5'-phosphate from nicotinate mononucleotide (NAMN) and 5,6-dimethylbenzimidazole (DMB).</text>
</comment>
<proteinExistence type="inferred from homology"/>
<dbReference type="NCBIfam" id="TIGR03160">
    <property type="entry name" value="cobT_DBIPRT"/>
    <property type="match status" value="1"/>
</dbReference>
<dbReference type="UniPathway" id="UPA00061">
    <property type="reaction ID" value="UER00516"/>
</dbReference>
<dbReference type="SUPFAM" id="SSF52733">
    <property type="entry name" value="Nicotinate mononucleotide:5,6-dimethylbenzimidazole phosphoribosyltransferase (CobT)"/>
    <property type="match status" value="1"/>
</dbReference>
<dbReference type="GO" id="GO:0009236">
    <property type="term" value="P:cobalamin biosynthetic process"/>
    <property type="evidence" value="ECO:0007669"/>
    <property type="project" value="UniProtKB-UniRule"/>
</dbReference>
<dbReference type="STRING" id="966.BTA35_0211955"/>
<dbReference type="EMBL" id="MTSD02000005">
    <property type="protein sequence ID" value="OOV86604.1"/>
    <property type="molecule type" value="Genomic_DNA"/>
</dbReference>
<feature type="active site" description="Proton acceptor" evidence="10">
    <location>
        <position position="316"/>
    </location>
</feature>
<gene>
    <name evidence="10" type="primary">cobT</name>
    <name evidence="11" type="ORF">BTA35_0211955</name>
</gene>
<evidence type="ECO:0000256" key="5">
    <source>
        <dbReference type="ARBA" id="ARBA00022573"/>
    </source>
</evidence>
<dbReference type="Proteomes" id="UP000190064">
    <property type="component" value="Unassembled WGS sequence"/>
</dbReference>
<dbReference type="EC" id="2.4.2.21" evidence="3 10"/>
<protein>
    <recommendedName>
        <fullName evidence="4 10">Nicotinate-nucleotide--dimethylbenzimidazole phosphoribosyltransferase</fullName>
        <shortName evidence="10">NN:DBI PRT</shortName>
        <ecNumber evidence="3 10">2.4.2.21</ecNumber>
    </recommendedName>
    <alternativeName>
        <fullName evidence="8 10">N(1)-alpha-phosphoribosyltransferase</fullName>
    </alternativeName>
</protein>
<dbReference type="InterPro" id="IPR003200">
    <property type="entry name" value="Nict_dMeBzImd_PRibTrfase"/>
</dbReference>
<evidence type="ECO:0000256" key="1">
    <source>
        <dbReference type="ARBA" id="ARBA00005049"/>
    </source>
</evidence>
<evidence type="ECO:0000256" key="3">
    <source>
        <dbReference type="ARBA" id="ARBA00011991"/>
    </source>
</evidence>
<reference evidence="11" key="1">
    <citation type="submission" date="2017-02" db="EMBL/GenBank/DDBJ databases">
        <title>Draft Genome Sequence of the Salt Water Bacterium Oceanospirillum linum ATCC 11336.</title>
        <authorList>
            <person name="Trachtenberg A.M."/>
            <person name="Carney J.G."/>
            <person name="Linnane J.D."/>
            <person name="Rheaume B.A."/>
            <person name="Pitts N.L."/>
            <person name="Mykles D.L."/>
            <person name="Maclea K.S."/>
        </authorList>
    </citation>
    <scope>NUCLEOTIDE SEQUENCE [LARGE SCALE GENOMIC DNA]</scope>
    <source>
        <strain evidence="11">ATCC 11336</strain>
    </source>
</reference>
<dbReference type="NCBIfam" id="NF000996">
    <property type="entry name" value="PRK00105.1"/>
    <property type="match status" value="1"/>
</dbReference>
<dbReference type="Gene3D" id="3.40.50.10210">
    <property type="match status" value="1"/>
</dbReference>
<keyword evidence="12" id="KW-1185">Reference proteome</keyword>
<name>A0A1T1H9R6_OCELI</name>
<dbReference type="Pfam" id="PF02277">
    <property type="entry name" value="DBI_PRT"/>
    <property type="match status" value="1"/>
</dbReference>
<keyword evidence="5 10" id="KW-0169">Cobalamin biosynthesis</keyword>
<keyword evidence="6 10" id="KW-0328">Glycosyltransferase</keyword>
<accession>A0A1T1H9R6</accession>
<keyword evidence="7 10" id="KW-0808">Transferase</keyword>
<dbReference type="RefSeq" id="WP_078320052.1">
    <property type="nucleotide sequence ID" value="NZ_FXTS01000006.1"/>
</dbReference>
<comment type="pathway">
    <text evidence="1 10">Nucleoside biosynthesis; alpha-ribazole biosynthesis; alpha-ribazole from 5,6-dimethylbenzimidazole: step 1/2.</text>
</comment>
<evidence type="ECO:0000256" key="6">
    <source>
        <dbReference type="ARBA" id="ARBA00022676"/>
    </source>
</evidence>
<evidence type="ECO:0000256" key="10">
    <source>
        <dbReference type="HAMAP-Rule" id="MF_00230"/>
    </source>
</evidence>
<dbReference type="InterPro" id="IPR036087">
    <property type="entry name" value="Nict_dMeBzImd_PRibTrfase_sf"/>
</dbReference>
<evidence type="ECO:0000256" key="4">
    <source>
        <dbReference type="ARBA" id="ARBA00015486"/>
    </source>
</evidence>
<dbReference type="FunFam" id="3.40.50.10210:FF:000001">
    <property type="entry name" value="Nicotinate-nucleotide--dimethylbenzimidazole phosphoribosyltransferase"/>
    <property type="match status" value="1"/>
</dbReference>
<dbReference type="AlphaFoldDB" id="A0A1T1H9R6"/>
<dbReference type="InterPro" id="IPR017846">
    <property type="entry name" value="Nict_dMeBzImd_PRibTrfase_bact"/>
</dbReference>
<evidence type="ECO:0000256" key="7">
    <source>
        <dbReference type="ARBA" id="ARBA00022679"/>
    </source>
</evidence>
<dbReference type="Gene3D" id="1.10.1610.10">
    <property type="match status" value="1"/>
</dbReference>
<sequence>MFSISRTDKRLAAQLQEKIDTKTKPPGSLGQLESVALKVGLIQQSLRPELKRPHMLVFAGDHGVAREGVSPFPQEVTLQMVLNFLKGGAAINVFCRQHDIELEVVNSGVAGELPKHPKLYDACIARGTASYLNGAAMTDEQVKQALQRGADQVARVAAGGCNVVGFGEMGIGNTSSAALLMHQLTGIPLVECVGRGTGLDEQGVLKKLAVLQQASACYLEDNNGNKDHNPLRILARFGGFEIAMICGAMLKAAELKMLVLVDGFIATSALLVAQTLYPDVLDYCVFTHQSDESGHRKMLGHLNVQPLLQLDLRLGEGSGVAVAYPLIASSVAFLNEMASFADAGVSGENVAAGEKGKSAGNGN</sequence>
<dbReference type="PANTHER" id="PTHR43463">
    <property type="entry name" value="NICOTINATE-NUCLEOTIDE--DIMETHYLBENZIMIDAZOLE PHOSPHORIBOSYLTRANSFERASE"/>
    <property type="match status" value="1"/>
</dbReference>
<dbReference type="InterPro" id="IPR023195">
    <property type="entry name" value="Nict_dMeBzImd_PRibTrfase_N"/>
</dbReference>
<dbReference type="CDD" id="cd02439">
    <property type="entry name" value="DMB-PRT_CobT"/>
    <property type="match status" value="1"/>
</dbReference>
<dbReference type="HAMAP" id="MF_00230">
    <property type="entry name" value="CobT"/>
    <property type="match status" value="1"/>
</dbReference>
<evidence type="ECO:0000256" key="9">
    <source>
        <dbReference type="ARBA" id="ARBA00047340"/>
    </source>
</evidence>
<comment type="similarity">
    <text evidence="2 10">Belongs to the CobT family.</text>
</comment>
<evidence type="ECO:0000256" key="2">
    <source>
        <dbReference type="ARBA" id="ARBA00007110"/>
    </source>
</evidence>
<evidence type="ECO:0000313" key="12">
    <source>
        <dbReference type="Proteomes" id="UP000190064"/>
    </source>
</evidence>
<organism evidence="11 12">
    <name type="scientific">Oceanospirillum linum</name>
    <dbReference type="NCBI Taxonomy" id="966"/>
    <lineage>
        <taxon>Bacteria</taxon>
        <taxon>Pseudomonadati</taxon>
        <taxon>Pseudomonadota</taxon>
        <taxon>Gammaproteobacteria</taxon>
        <taxon>Oceanospirillales</taxon>
        <taxon>Oceanospirillaceae</taxon>
        <taxon>Oceanospirillum</taxon>
    </lineage>
</organism>